<protein>
    <submittedName>
        <fullName evidence="3">Uncharacterized protein</fullName>
    </submittedName>
</protein>
<name>A0A6G4X4D5_9ACTN</name>
<evidence type="ECO:0000256" key="2">
    <source>
        <dbReference type="SAM" id="Phobius"/>
    </source>
</evidence>
<proteinExistence type="predicted"/>
<feature type="region of interest" description="Disordered" evidence="1">
    <location>
        <begin position="181"/>
        <end position="208"/>
    </location>
</feature>
<feature type="compositionally biased region" description="Pro residues" evidence="1">
    <location>
        <begin position="194"/>
        <end position="208"/>
    </location>
</feature>
<evidence type="ECO:0000256" key="1">
    <source>
        <dbReference type="SAM" id="MobiDB-lite"/>
    </source>
</evidence>
<evidence type="ECO:0000313" key="3">
    <source>
        <dbReference type="EMBL" id="NGO72399.1"/>
    </source>
</evidence>
<dbReference type="InterPro" id="IPR006311">
    <property type="entry name" value="TAT_signal"/>
</dbReference>
<dbReference type="Proteomes" id="UP000477722">
    <property type="component" value="Unassembled WGS sequence"/>
</dbReference>
<gene>
    <name evidence="3" type="ORF">G5C65_29415</name>
</gene>
<keyword evidence="2" id="KW-1133">Transmembrane helix</keyword>
<keyword evidence="4" id="KW-1185">Reference proteome</keyword>
<sequence>MSTQTFEDKLLNELKREVLLAPGAPEEAARARRRVTPRRAVLATAAVGAAAAAAVALPASTGSSAAYAIHKHRDGSITLTLHELLVDRAEQHELAERLRSEGVRVSFDELKPGYHCGQRRGNGTTHILLGMRTGPTFEEPTGRPTVTEAEPAREDRWKIRLSPGDYLGFENEARDGGKLTMRSFFTSTTEPKPCKPVPDAPAPPEPRG</sequence>
<accession>A0A6G4X4D5</accession>
<dbReference type="AlphaFoldDB" id="A0A6G4X4D5"/>
<keyword evidence="2" id="KW-0812">Transmembrane</keyword>
<reference evidence="3 4" key="1">
    <citation type="submission" date="2020-02" db="EMBL/GenBank/DDBJ databases">
        <title>Whole-genome analyses of novel actinobacteria.</title>
        <authorList>
            <person name="Sahin N."/>
            <person name="Tatar D."/>
        </authorList>
    </citation>
    <scope>NUCLEOTIDE SEQUENCE [LARGE SCALE GENOMIC DNA]</scope>
    <source>
        <strain evidence="3 4">SB3404</strain>
    </source>
</reference>
<keyword evidence="2" id="KW-0472">Membrane</keyword>
<dbReference type="PROSITE" id="PS51318">
    <property type="entry name" value="TAT"/>
    <property type="match status" value="1"/>
</dbReference>
<dbReference type="EMBL" id="JAAKZZ010000454">
    <property type="protein sequence ID" value="NGO72399.1"/>
    <property type="molecule type" value="Genomic_DNA"/>
</dbReference>
<comment type="caution">
    <text evidence="3">The sequence shown here is derived from an EMBL/GenBank/DDBJ whole genome shotgun (WGS) entry which is preliminary data.</text>
</comment>
<evidence type="ECO:0000313" key="4">
    <source>
        <dbReference type="Proteomes" id="UP000477722"/>
    </source>
</evidence>
<dbReference type="RefSeq" id="WP_165302087.1">
    <property type="nucleotide sequence ID" value="NZ_JAAKZZ010000454.1"/>
</dbReference>
<organism evidence="3 4">
    <name type="scientific">Streptomyces boncukensis</name>
    <dbReference type="NCBI Taxonomy" id="2711219"/>
    <lineage>
        <taxon>Bacteria</taxon>
        <taxon>Bacillati</taxon>
        <taxon>Actinomycetota</taxon>
        <taxon>Actinomycetes</taxon>
        <taxon>Kitasatosporales</taxon>
        <taxon>Streptomycetaceae</taxon>
        <taxon>Streptomyces</taxon>
    </lineage>
</organism>
<feature type="transmembrane region" description="Helical" evidence="2">
    <location>
        <begin position="40"/>
        <end position="59"/>
    </location>
</feature>